<dbReference type="EMBL" id="JAEAOA010000943">
    <property type="protein sequence ID" value="KAK3589653.1"/>
    <property type="molecule type" value="Genomic_DNA"/>
</dbReference>
<sequence length="125" mass="14181">MHRSLMNITKLQSLLVLILVIALLTMNHFRKILQSSTRFNTAARSSSLNSTFEILLQTSSLKHNVTLPWPTSQIHLRCTTNKSLTRRAGKSSTISLDFKQASTPSLSDKTPIFYLREPEPPSLWE</sequence>
<dbReference type="Proteomes" id="UP001195483">
    <property type="component" value="Unassembled WGS sequence"/>
</dbReference>
<dbReference type="AlphaFoldDB" id="A0AAE0SDF5"/>
<reference evidence="1" key="1">
    <citation type="journal article" date="2021" name="Genome Biol. Evol.">
        <title>A High-Quality Reference Genome for a Parasitic Bivalve with Doubly Uniparental Inheritance (Bivalvia: Unionida).</title>
        <authorList>
            <person name="Smith C.H."/>
        </authorList>
    </citation>
    <scope>NUCLEOTIDE SEQUENCE</scope>
    <source>
        <strain evidence="1">CHS0354</strain>
    </source>
</reference>
<reference evidence="1" key="2">
    <citation type="journal article" date="2021" name="Genome Biol. Evol.">
        <title>Developing a high-quality reference genome for a parasitic bivalve with doubly uniparental inheritance (Bivalvia: Unionida).</title>
        <authorList>
            <person name="Smith C.H."/>
        </authorList>
    </citation>
    <scope>NUCLEOTIDE SEQUENCE</scope>
    <source>
        <strain evidence="1">CHS0354</strain>
        <tissue evidence="1">Mantle</tissue>
    </source>
</reference>
<reference evidence="1" key="3">
    <citation type="submission" date="2023-05" db="EMBL/GenBank/DDBJ databases">
        <authorList>
            <person name="Smith C.H."/>
        </authorList>
    </citation>
    <scope>NUCLEOTIDE SEQUENCE</scope>
    <source>
        <strain evidence="1">CHS0354</strain>
        <tissue evidence="1">Mantle</tissue>
    </source>
</reference>
<comment type="caution">
    <text evidence="1">The sequence shown here is derived from an EMBL/GenBank/DDBJ whole genome shotgun (WGS) entry which is preliminary data.</text>
</comment>
<accession>A0AAE0SDF5</accession>
<protein>
    <submittedName>
        <fullName evidence="1">Uncharacterized protein</fullName>
    </submittedName>
</protein>
<proteinExistence type="predicted"/>
<organism evidence="1 2">
    <name type="scientific">Potamilus streckersoni</name>
    <dbReference type="NCBI Taxonomy" id="2493646"/>
    <lineage>
        <taxon>Eukaryota</taxon>
        <taxon>Metazoa</taxon>
        <taxon>Spiralia</taxon>
        <taxon>Lophotrochozoa</taxon>
        <taxon>Mollusca</taxon>
        <taxon>Bivalvia</taxon>
        <taxon>Autobranchia</taxon>
        <taxon>Heteroconchia</taxon>
        <taxon>Palaeoheterodonta</taxon>
        <taxon>Unionida</taxon>
        <taxon>Unionoidea</taxon>
        <taxon>Unionidae</taxon>
        <taxon>Ambleminae</taxon>
        <taxon>Lampsilini</taxon>
        <taxon>Potamilus</taxon>
    </lineage>
</organism>
<gene>
    <name evidence="1" type="ORF">CHS0354_015151</name>
</gene>
<keyword evidence="2" id="KW-1185">Reference proteome</keyword>
<name>A0AAE0SDF5_9BIVA</name>
<evidence type="ECO:0000313" key="1">
    <source>
        <dbReference type="EMBL" id="KAK3589653.1"/>
    </source>
</evidence>
<evidence type="ECO:0000313" key="2">
    <source>
        <dbReference type="Proteomes" id="UP001195483"/>
    </source>
</evidence>